<dbReference type="RefSeq" id="WP_380147192.1">
    <property type="nucleotide sequence ID" value="NZ_JBHUOR010000033.1"/>
</dbReference>
<gene>
    <name evidence="1" type="ORF">ACFSY7_05860</name>
</gene>
<reference evidence="2" key="1">
    <citation type="journal article" date="2019" name="Int. J. Syst. Evol. Microbiol.">
        <title>The Global Catalogue of Microorganisms (GCM) 10K type strain sequencing project: providing services to taxonomists for standard genome sequencing and annotation.</title>
        <authorList>
            <consortium name="The Broad Institute Genomics Platform"/>
            <consortium name="The Broad Institute Genome Sequencing Center for Infectious Disease"/>
            <person name="Wu L."/>
            <person name="Ma J."/>
        </authorList>
    </citation>
    <scope>NUCLEOTIDE SEQUENCE [LARGE SCALE GENOMIC DNA]</scope>
    <source>
        <strain evidence="2">KCTC 33522</strain>
    </source>
</reference>
<comment type="caution">
    <text evidence="1">The sequence shown here is derived from an EMBL/GenBank/DDBJ whole genome shotgun (WGS) entry which is preliminary data.</text>
</comment>
<protein>
    <submittedName>
        <fullName evidence="1">Uncharacterized protein</fullName>
    </submittedName>
</protein>
<name>A0ABW5XYE1_9BACL</name>
<sequence length="85" mass="10257">MSSKPNAQDLADWYELCEDLAERPRKAAYSSNVKNNYLFLSEDKAVKAMYTWMRQNNVSPIFYNEGWGWRLRKDWRERLESIENM</sequence>
<accession>A0ABW5XYE1</accession>
<evidence type="ECO:0000313" key="1">
    <source>
        <dbReference type="EMBL" id="MFD2868016.1"/>
    </source>
</evidence>
<proteinExistence type="predicted"/>
<dbReference type="Proteomes" id="UP001597568">
    <property type="component" value="Unassembled WGS sequence"/>
</dbReference>
<evidence type="ECO:0000313" key="2">
    <source>
        <dbReference type="Proteomes" id="UP001597568"/>
    </source>
</evidence>
<dbReference type="EMBL" id="JBHUOR010000033">
    <property type="protein sequence ID" value="MFD2868016.1"/>
    <property type="molecule type" value="Genomic_DNA"/>
</dbReference>
<organism evidence="1 2">
    <name type="scientific">Kurthia populi</name>
    <dbReference type="NCBI Taxonomy" id="1562132"/>
    <lineage>
        <taxon>Bacteria</taxon>
        <taxon>Bacillati</taxon>
        <taxon>Bacillota</taxon>
        <taxon>Bacilli</taxon>
        <taxon>Bacillales</taxon>
        <taxon>Caryophanaceae</taxon>
        <taxon>Kurthia</taxon>
    </lineage>
</organism>
<keyword evidence="2" id="KW-1185">Reference proteome</keyword>